<feature type="region of interest" description="Disordered" evidence="1">
    <location>
        <begin position="1023"/>
        <end position="1053"/>
    </location>
</feature>
<reference evidence="2 3" key="1">
    <citation type="journal article" date="2013" name="PLoS ONE">
        <title>Predicting the Proteins of Angomonas deanei, Strigomonas culicis and Their Respective Endosymbionts Reveals New Aspects of the Trypanosomatidae Family.</title>
        <authorList>
            <person name="Motta M.C."/>
            <person name="Martins A.C."/>
            <person name="de Souza S.S."/>
            <person name="Catta-Preta C.M."/>
            <person name="Silva R."/>
            <person name="Klein C.C."/>
            <person name="de Almeida L.G."/>
            <person name="de Lima Cunha O."/>
            <person name="Ciapina L.P."/>
            <person name="Brocchi M."/>
            <person name="Colabardini A.C."/>
            <person name="de Araujo Lima B."/>
            <person name="Machado C.R."/>
            <person name="de Almeida Soares C.M."/>
            <person name="Probst C.M."/>
            <person name="de Menezes C.B."/>
            <person name="Thompson C.E."/>
            <person name="Bartholomeu D.C."/>
            <person name="Gradia D.F."/>
            <person name="Pavoni D.P."/>
            <person name="Grisard E.C."/>
            <person name="Fantinatti-Garboggini F."/>
            <person name="Marchini F.K."/>
            <person name="Rodrigues-Luiz G.F."/>
            <person name="Wagner G."/>
            <person name="Goldman G.H."/>
            <person name="Fietto J.L."/>
            <person name="Elias M.C."/>
            <person name="Goldman M.H."/>
            <person name="Sagot M.F."/>
            <person name="Pereira M."/>
            <person name="Stoco P.H."/>
            <person name="de Mendonca-Neto R.P."/>
            <person name="Teixeira S.M."/>
            <person name="Maciel T.E."/>
            <person name="de Oliveira Mendes T.A."/>
            <person name="Urmenyi T.P."/>
            <person name="de Souza W."/>
            <person name="Schenkman S."/>
            <person name="de Vasconcelos A.T."/>
        </authorList>
    </citation>
    <scope>NUCLEOTIDE SEQUENCE [LARGE SCALE GENOMIC DNA]</scope>
</reference>
<sequence length="1983" mass="222082">MKDRAHTLGANKLYATTAMQARYPFLPKRVDGVLLAELSLDDDKKFQELLGKKAPADALLTRAVVLAKEQKAVETFRADENAAVRARNPFLAFNDVRLVPLRELALEDDKQVKVLRKRRNRHLGRVPVDFAAIEDVDGTLLARVNDLASKAVASDLKGRRHYLTREFRGTPVFMSAMSLADDEDITLLRMDVVDNPDTDDKMVERGKEKVQARGECLLSSYLGAERALALELQRLREEYPNCVRDVNPAVEHDDFYGALKSTYDDWMNLLSMDDDAIEAAEHEMWLRSIGLIADERCVLSALNHYCTAEAELRLANVQKKPPLFVSHVQSERDAAQYKHSMWRRRQARRRPQPLLMDYPDEEADETLEEDVGILSAAKTASALATNDAYYMFLQREKVVLAADRKTGAARCVNELLKLRLRQLTADTARQRLAREREENELLCRFPFLRRDVDGVPLSRVALDDNEDFMRLVEEREALLRPPADLRERYSFLPDSFDGVAVTELGLENDPEFMRLAAQREDVIGPLRRKLESVKQKEDEIKAKCAELVASHIAKEAALCAKLRFVDPRELPVPLGDLDLESNPKYTSLMARYEQAVGSADRAKRLRLEKNIADLVRGMATDEAIWQNTQLLESESLCDRYPFLPLEPATGIRLGDLGVTSDPTFRRLAYAVDEARKDPPNFGAIEAVENTLKEYVEHAAGDKRAEVQRRRQRYPRLPRRSNGILISDVPLPEAGELYSPTEDQICRHVHFQAARMKKNRIWRAEDNEAIRARNPFLESNDVRCLPLRDLHLPEDPTYRSYMKKWMQALSKDTVDRDTVRIYEDLLRECAEELAAGGIVKQGHMMDNLEKGFYPLPPVNGIVLRDLHDAIAADKSVADRLLTDGDVPRASPEDATLMTNMYGTYTDAEEDVAKEIEGLREDYPLSVRDVNPALRTDERFACLETERQQLLRKSLQGDMLESIEKEEKKRSVELMSDDAYLRAAAAACEDFAQKPLRKLSAEELTKRWKLRLKENHHRSRLVTFTDVPEAKAEKHRGSGKRTRDRKRRNTSWSNLEMAAVPDNVFSEIREDEHRTSLPGSSMVLSEAAAPEAAPADATSPVANKRRRTKSRRHSQSLVGVVPDNEASSTLLLPSSVHNSAAPTPPLATAASPPPQEEAEVAEEPSGDTDAAATPATGEKKKRRRVLKKRVKVRRTSLVSQLSINAIPDLMAGEVYERDVENLGAAPAAHAPRKPTARRRRSQSASAIGFGFAPLSADEPNQGREPEVEVHTKHRKRGTSRMASQTLEAVGEAPEITVGPLQAEVGDAPSMPVLSEPAPATPPPQQQQPEAREATGTPSKRPASATARPHKRRNRSANRSRSLISMSDVQLDAAGEVPDMDNMSLEARSAGDARARHRRPPSSLGPQPAAGESGPLPHKPPTAEGAAGHHPHRRHRKQVPLFDAREAEPPMEQQQAQPLDATKTPMARKVQNMLAESDAAAPKPPADPSAIELERIQRYITACKEAASDCMTRDVETAEIEADADLMALVYERHDLLQFAAGSLTPQGTPLQKGRVADIDKMLEEAIISISQEVPAASRVVAKKVDEVRSVRQHKHRLAQIPSLYNPRCVPMRWAHLTNEELDQDDGLRTLIDSGSATEEKINAYLRSWSLRKEAANEALYARYPFLPTLPQGLSLLEVGFTDDKAFQSYARDHYKVSPHLQQQMRQTVLELAAVKVAAQQGRKPTTYVDRVRSTVGGTRPEAEAPAEDPNEELAQAIKAARAKKASKFLDERSRHGFITQSRQDGTRLIKRMMERMKKDHTSDIPLSMEDVETLRFFFDGVDADHFGVLGRADYMDYIMLTVAEDYLLRRVEVEQLTFPGVAPDLLPKLVDFSDFSKFYKAVALQEVTRQDPNFDRKLGDVTPQRPLVKTSSVPRQPPPRMGSVDEGGSEAHRPSSFNVKPPPKAASKTSRAQNPNNNSNSNSNNNNSVSNRALPPNNWMNSAKK</sequence>
<feature type="compositionally biased region" description="Basic residues" evidence="1">
    <location>
        <begin position="1345"/>
        <end position="1355"/>
    </location>
</feature>
<feature type="compositionally biased region" description="Low complexity" evidence="1">
    <location>
        <begin position="1165"/>
        <end position="1174"/>
    </location>
</feature>
<proteinExistence type="predicted"/>
<feature type="region of interest" description="Disordered" evidence="1">
    <location>
        <begin position="1248"/>
        <end position="1433"/>
    </location>
</feature>
<feature type="compositionally biased region" description="Basic residues" evidence="1">
    <location>
        <begin position="1177"/>
        <end position="1186"/>
    </location>
</feature>
<feature type="compositionally biased region" description="Acidic residues" evidence="1">
    <location>
        <begin position="1154"/>
        <end position="1164"/>
    </location>
</feature>
<comment type="caution">
    <text evidence="2">The sequence shown here is derived from an EMBL/GenBank/DDBJ whole genome shotgun (WGS) entry which is preliminary data.</text>
</comment>
<evidence type="ECO:0000256" key="1">
    <source>
        <dbReference type="SAM" id="MobiDB-lite"/>
    </source>
</evidence>
<dbReference type="EMBL" id="ATMH01009862">
    <property type="protein sequence ID" value="EPY18600.1"/>
    <property type="molecule type" value="Genomic_DNA"/>
</dbReference>
<protein>
    <submittedName>
        <fullName evidence="2">Uncharacterized protein</fullName>
    </submittedName>
</protein>
<feature type="compositionally biased region" description="Basic and acidic residues" evidence="1">
    <location>
        <begin position="1258"/>
        <end position="1268"/>
    </location>
</feature>
<feature type="region of interest" description="Disordered" evidence="1">
    <location>
        <begin position="1069"/>
        <end position="1120"/>
    </location>
</feature>
<feature type="region of interest" description="Disordered" evidence="1">
    <location>
        <begin position="1223"/>
        <end position="1242"/>
    </location>
</feature>
<feature type="compositionally biased region" description="Basic residues" evidence="1">
    <location>
        <begin position="1228"/>
        <end position="1239"/>
    </location>
</feature>
<organism evidence="2 3">
    <name type="scientific">Strigomonas culicis</name>
    <dbReference type="NCBI Taxonomy" id="28005"/>
    <lineage>
        <taxon>Eukaryota</taxon>
        <taxon>Discoba</taxon>
        <taxon>Euglenozoa</taxon>
        <taxon>Kinetoplastea</taxon>
        <taxon>Metakinetoplastina</taxon>
        <taxon>Trypanosomatida</taxon>
        <taxon>Trypanosomatidae</taxon>
        <taxon>Strigomonadinae</taxon>
        <taxon>Strigomonas</taxon>
    </lineage>
</organism>
<dbReference type="Proteomes" id="UP000015354">
    <property type="component" value="Unassembled WGS sequence"/>
</dbReference>
<feature type="compositionally biased region" description="Low complexity" evidence="1">
    <location>
        <begin position="1084"/>
        <end position="1095"/>
    </location>
</feature>
<dbReference type="OrthoDB" id="250115at2759"/>
<accession>S9V6T4</accession>
<feature type="compositionally biased region" description="Basic residues" evidence="1">
    <location>
        <begin position="1101"/>
        <end position="1112"/>
    </location>
</feature>
<feature type="region of interest" description="Disordered" evidence="1">
    <location>
        <begin position="1891"/>
        <end position="1983"/>
    </location>
</feature>
<feature type="compositionally biased region" description="Basic residues" evidence="1">
    <location>
        <begin position="1035"/>
        <end position="1047"/>
    </location>
</feature>
<feature type="region of interest" description="Disordered" evidence="1">
    <location>
        <begin position="1133"/>
        <end position="1186"/>
    </location>
</feature>
<gene>
    <name evidence="2" type="ORF">STCU_09862</name>
</gene>
<keyword evidence="3" id="KW-1185">Reference proteome</keyword>
<feature type="compositionally biased region" description="Low complexity" evidence="1">
    <location>
        <begin position="1952"/>
        <end position="1969"/>
    </location>
</feature>
<evidence type="ECO:0000313" key="3">
    <source>
        <dbReference type="Proteomes" id="UP000015354"/>
    </source>
</evidence>
<evidence type="ECO:0000313" key="2">
    <source>
        <dbReference type="EMBL" id="EPY18600.1"/>
    </source>
</evidence>
<name>S9V6T4_9TRYP</name>